<name>A0A0K8T9L2_LYGHE</name>
<proteinExistence type="predicted"/>
<feature type="compositionally biased region" description="Polar residues" evidence="1">
    <location>
        <begin position="211"/>
        <end position="223"/>
    </location>
</feature>
<feature type="non-terminal residue" evidence="2">
    <location>
        <position position="406"/>
    </location>
</feature>
<dbReference type="EMBL" id="GBRD01003597">
    <property type="protein sequence ID" value="JAG62224.1"/>
    <property type="molecule type" value="Transcribed_RNA"/>
</dbReference>
<feature type="region of interest" description="Disordered" evidence="1">
    <location>
        <begin position="206"/>
        <end position="264"/>
    </location>
</feature>
<dbReference type="AlphaFoldDB" id="A0A0K8T9L2"/>
<reference evidence="2" key="1">
    <citation type="submission" date="2014-09" db="EMBL/GenBank/DDBJ databases">
        <authorList>
            <person name="Magalhaes I.L.F."/>
            <person name="Oliveira U."/>
            <person name="Santos F.R."/>
            <person name="Vidigal T.H.D.A."/>
            <person name="Brescovit A.D."/>
            <person name="Santos A.J."/>
        </authorList>
    </citation>
    <scope>NUCLEOTIDE SEQUENCE</scope>
</reference>
<sequence length="406" mass="45803">MELRPQYLYKEGRNDAIGRWERPSLQKKLPTKDPRFMQRFVPVRPPSSTSGLTNERMWLTGSFQDPNREPTNSYSYCPSFLSSIGSSPTTGPFKGQTRDVGEKNFFPIFREVSKTPLEEIKLKASQEAEALSTRQGLRPQPVTQPQKKEVLGEAQWPQDQLRSFTHPPLEVTSKRQGHLGEIPSSTPAKVAHLNGTFMNQDNFLASGCHSDATSPRSQGISQSRPHDKKNAITGDPNYKELQNAPSGVLNGSTQEDYAKDSNRETCRNIYTDTNVRDPVPTGLFSSLYRDRTGGSFQTLGQPSVTGPFKGPWQGTEGLQDFSFPTHRYFSDRFESPQDLSRIPHLKNPKPKFPKFDTERVDNWLKQVEFLGKNSDGDQTRMYSILLDAVPTYMRHTIEPSVINDSG</sequence>
<evidence type="ECO:0000313" key="2">
    <source>
        <dbReference type="EMBL" id="JAG62224.1"/>
    </source>
</evidence>
<evidence type="ECO:0000256" key="1">
    <source>
        <dbReference type="SAM" id="MobiDB-lite"/>
    </source>
</evidence>
<protein>
    <submittedName>
        <fullName evidence="2">Uncharacterized protein</fullName>
    </submittedName>
</protein>
<feature type="compositionally biased region" description="Polar residues" evidence="1">
    <location>
        <begin position="243"/>
        <end position="255"/>
    </location>
</feature>
<accession>A0A0K8T9L2</accession>
<organism evidence="2">
    <name type="scientific">Lygus hesperus</name>
    <name type="common">Western plant bug</name>
    <dbReference type="NCBI Taxonomy" id="30085"/>
    <lineage>
        <taxon>Eukaryota</taxon>
        <taxon>Metazoa</taxon>
        <taxon>Ecdysozoa</taxon>
        <taxon>Arthropoda</taxon>
        <taxon>Hexapoda</taxon>
        <taxon>Insecta</taxon>
        <taxon>Pterygota</taxon>
        <taxon>Neoptera</taxon>
        <taxon>Paraneoptera</taxon>
        <taxon>Hemiptera</taxon>
        <taxon>Heteroptera</taxon>
        <taxon>Panheteroptera</taxon>
        <taxon>Cimicomorpha</taxon>
        <taxon>Miridae</taxon>
        <taxon>Mirini</taxon>
        <taxon>Lygus</taxon>
    </lineage>
</organism>